<dbReference type="AlphaFoldDB" id="A0A1R4KNG1"/>
<dbReference type="InterPro" id="IPR024524">
    <property type="entry name" value="DUF3800"/>
</dbReference>
<protein>
    <recommendedName>
        <fullName evidence="3">DUF3800 domain-containing protein</fullName>
    </recommendedName>
</protein>
<dbReference type="RefSeq" id="WP_094766202.1">
    <property type="nucleotide sequence ID" value="NZ_FUKQ01000064.1"/>
</dbReference>
<organism evidence="1 2">
    <name type="scientific">Luteococcus japonicus LSP_Lj1</name>
    <dbReference type="NCBI Taxonomy" id="1255658"/>
    <lineage>
        <taxon>Bacteria</taxon>
        <taxon>Bacillati</taxon>
        <taxon>Actinomycetota</taxon>
        <taxon>Actinomycetes</taxon>
        <taxon>Propionibacteriales</taxon>
        <taxon>Propionibacteriaceae</taxon>
        <taxon>Luteococcus</taxon>
    </lineage>
</organism>
<evidence type="ECO:0000313" key="1">
    <source>
        <dbReference type="EMBL" id="SJN45818.1"/>
    </source>
</evidence>
<proteinExistence type="predicted"/>
<evidence type="ECO:0000313" key="2">
    <source>
        <dbReference type="Proteomes" id="UP000188342"/>
    </source>
</evidence>
<evidence type="ECO:0008006" key="3">
    <source>
        <dbReference type="Google" id="ProtNLM"/>
    </source>
</evidence>
<name>A0A1R4KNG1_9ACTN</name>
<dbReference type="Pfam" id="PF12686">
    <property type="entry name" value="DUF3800"/>
    <property type="match status" value="1"/>
</dbReference>
<gene>
    <name evidence="1" type="ORF">FM114_16300</name>
</gene>
<dbReference type="Proteomes" id="UP000188342">
    <property type="component" value="Unassembled WGS sequence"/>
</dbReference>
<dbReference type="EMBL" id="FUKQ01000064">
    <property type="protein sequence ID" value="SJN45818.1"/>
    <property type="molecule type" value="Genomic_DNA"/>
</dbReference>
<accession>A0A1R4KNG1</accession>
<sequence>MRLVYVDDSGTEISGIACFSWIEVPEQVWSPVLGAWLDYRDDLWRHHGVGKTVEIHSTSFTNGRGRPSCNDQFNASKAVRRRVFERGLEVLAAQSEVQVGSVYGRTTGRRGDYRDERMRVYQELIRLLDERMQCRGERALVVMDGDGTDSGYAVAHRALRRSTRHVVEDPLFQHSDRSHWLQMADMVAYSAYQEVLAHPSKAFAHDWYPRFRPQDVLGGPWQV</sequence>
<keyword evidence="2" id="KW-1185">Reference proteome</keyword>
<reference evidence="1 2" key="1">
    <citation type="submission" date="2017-02" db="EMBL/GenBank/DDBJ databases">
        <authorList>
            <person name="Peterson S.W."/>
        </authorList>
    </citation>
    <scope>NUCLEOTIDE SEQUENCE [LARGE SCALE GENOMIC DNA]</scope>
    <source>
        <strain evidence="1 2">LSP_Lj1</strain>
    </source>
</reference>